<proteinExistence type="predicted"/>
<dbReference type="PANTHER" id="PTHR38436:SF1">
    <property type="entry name" value="ESTER CYCLASE"/>
    <property type="match status" value="1"/>
</dbReference>
<organism evidence="1 2">
    <name type="scientific">Pseudomonas typographi</name>
    <dbReference type="NCBI Taxonomy" id="2715964"/>
    <lineage>
        <taxon>Bacteria</taxon>
        <taxon>Pseudomonadati</taxon>
        <taxon>Pseudomonadota</taxon>
        <taxon>Gammaproteobacteria</taxon>
        <taxon>Pseudomonadales</taxon>
        <taxon>Pseudomonadaceae</taxon>
        <taxon>Pseudomonas</taxon>
    </lineage>
</organism>
<reference evidence="1 2" key="1">
    <citation type="journal article" date="2020" name="Insects">
        <title>Bacteria Belonging to Pseudomonas typographi sp. nov. from the Bark Beetle Ips typographus Have Genomic Potential to Aid in the Host Ecology.</title>
        <authorList>
            <person name="Peral-Aranega E."/>
            <person name="Saati-Santamaria Z."/>
            <person name="Kolarik M."/>
            <person name="Rivas R."/>
            <person name="Garcia-Fraile P."/>
        </authorList>
    </citation>
    <scope>NUCLEOTIDE SEQUENCE [LARGE SCALE GENOMIC DNA]</scope>
    <source>
        <strain evidence="1 2">CA3A</strain>
    </source>
</reference>
<protein>
    <submittedName>
        <fullName evidence="1">SnoaL-like domain-containing protein</fullName>
    </submittedName>
</protein>
<evidence type="ECO:0000313" key="2">
    <source>
        <dbReference type="Proteomes" id="UP000805841"/>
    </source>
</evidence>
<dbReference type="Proteomes" id="UP000805841">
    <property type="component" value="Unassembled WGS sequence"/>
</dbReference>
<dbReference type="PANTHER" id="PTHR38436">
    <property type="entry name" value="POLYKETIDE CYCLASE SNOAL-LIKE DOMAIN"/>
    <property type="match status" value="1"/>
</dbReference>
<dbReference type="Gene3D" id="3.10.450.50">
    <property type="match status" value="1"/>
</dbReference>
<dbReference type="RefSeq" id="WP_190417510.1">
    <property type="nucleotide sequence ID" value="NZ_JAAOCA010000004.1"/>
</dbReference>
<gene>
    <name evidence="1" type="ORF">HAQ05_03675</name>
</gene>
<name>A0ABR7YXB8_9PSED</name>
<dbReference type="SUPFAM" id="SSF54427">
    <property type="entry name" value="NTF2-like"/>
    <property type="match status" value="1"/>
</dbReference>
<dbReference type="Pfam" id="PF07366">
    <property type="entry name" value="SnoaL"/>
    <property type="match status" value="1"/>
</dbReference>
<evidence type="ECO:0000313" key="1">
    <source>
        <dbReference type="EMBL" id="MBD1597815.1"/>
    </source>
</evidence>
<comment type="caution">
    <text evidence="1">The sequence shown here is derived from an EMBL/GenBank/DDBJ whole genome shotgun (WGS) entry which is preliminary data.</text>
</comment>
<dbReference type="EMBL" id="JAAOCA010000004">
    <property type="protein sequence ID" value="MBD1597815.1"/>
    <property type="molecule type" value="Genomic_DNA"/>
</dbReference>
<accession>A0ABR7YXB8</accession>
<dbReference type="InterPro" id="IPR032710">
    <property type="entry name" value="NTF2-like_dom_sf"/>
</dbReference>
<dbReference type="InterPro" id="IPR009959">
    <property type="entry name" value="Cyclase_SnoaL-like"/>
</dbReference>
<sequence>MVTRELAHHYRAYIACLNAQNWRALGQFVADEVEYNDKPVGLAGYRAMLENDFQVIPDLTFNIQLLLVDPPHVASRLAFRCSPTGEFLGLQTHGKTLAFSENVFYEYREGKIARVWSVIDKAAVQAQL</sequence>
<keyword evidence="2" id="KW-1185">Reference proteome</keyword>